<feature type="repeat" description="ANK" evidence="3">
    <location>
        <begin position="1141"/>
        <end position="1182"/>
    </location>
</feature>
<dbReference type="Gene3D" id="1.25.40.20">
    <property type="entry name" value="Ankyrin repeat-containing domain"/>
    <property type="match status" value="6"/>
</dbReference>
<dbReference type="InterPro" id="IPR036770">
    <property type="entry name" value="Ankyrin_rpt-contain_sf"/>
</dbReference>
<evidence type="ECO:0000313" key="7">
    <source>
        <dbReference type="EMBL" id="CCX08275.1"/>
    </source>
</evidence>
<keyword evidence="8" id="KW-1185">Reference proteome</keyword>
<evidence type="ECO:0000256" key="4">
    <source>
        <dbReference type="SAM" id="MobiDB-lite"/>
    </source>
</evidence>
<feature type="domain" description="Nephrocystin 3-like N-terminal" evidence="6">
    <location>
        <begin position="87"/>
        <end position="260"/>
    </location>
</feature>
<feature type="repeat" description="ANK" evidence="3">
    <location>
        <begin position="830"/>
        <end position="862"/>
    </location>
</feature>
<dbReference type="InterPro" id="IPR054471">
    <property type="entry name" value="GPIID_WHD"/>
</dbReference>
<organism evidence="7 8">
    <name type="scientific">Pyronema omphalodes (strain CBS 100304)</name>
    <name type="common">Pyronema confluens</name>
    <dbReference type="NCBI Taxonomy" id="1076935"/>
    <lineage>
        <taxon>Eukaryota</taxon>
        <taxon>Fungi</taxon>
        <taxon>Dikarya</taxon>
        <taxon>Ascomycota</taxon>
        <taxon>Pezizomycotina</taxon>
        <taxon>Pezizomycetes</taxon>
        <taxon>Pezizales</taxon>
        <taxon>Pyronemataceae</taxon>
        <taxon>Pyronema</taxon>
    </lineage>
</organism>
<sequence length="1258" mass="141073">MLSIEMMKEHIGSVPESMMQMSDNISTVISLISDLARSGAQIQRIHDGVENLEATLKDDELDKVLGWISSLDPQKRHQDIKAMRLGNTGMWFLERPEFQLWREGDNSTGNFNPVLACYGIPGAGKSVMCSLVIDHLSTSLKVNGNRTFVGYVYCDYRDEVQQTAVNMIGAILKQVLASHSNDIPRNIITELNDGRRKSGNLNFEKATEVLNQILPHFNSFYICIDALDECRDDPRMEFLRSISSLVECFKNSTRVFVTGRPHMKAKIQKSFSSVPYGITLEASVDDIRRYVCHKLEQDDNYDDMEDSFKSEIVESIVETADGMFLLPALQIQTVLEQTSISRRRAALRVMPKKLDDAFLVTIHRIRQQPAAQANQAMEVLKWIYLAKRQLTVIELRHALSVTDFSAKSFDQNNLPFEKTLIDCCYGLVIIDKETSSFRFVHKSLQDFLDKKYESGELFQAGHREIARVCLTYMKFKDSTIVGDPLDNYHDYCQTFRHLWSPYFNRRKSGAKNVDVFPHVQKLTFLKYAIHHWGEHARIQMDDDVILSALELFRFMKDPKCISRGFLSAATFQSSYMDLKSEMSSFTFEAEAICCGLHLAAHFNAVEIAKALLHQFNDIDINSTVLSNTPLIITARNGHEAMLRFLLEEKEINIEAKDQTGMTSLSHAAYHGHESTVRLLLEHSADVHTRDEDGRTPLSLASEGGHEGIVRILLEKGADAESVDEEGRTSLAWAAAQGHCTVVRLLFESGADIHKPEEGRNGQTPLMLAVQRFAEETVRFLLDNGADVNFADDVTGQTPLLLACSRQRQGGKSTVRLLLDRGANIDKMDRYGSTPLSKASVEGNVEIGRTLIEAGADIESKNEYGRTPLARAAYYDNYQFVCALIDAGADIESKDEDGRTPLSRTRSPKIVSILVEKGANINSTDKDGRTPLSHAVGGGKHRKPELVQTMIDKGSDVNLSDKNGRTPLSWIQQNDSPSETETVINLLLDNGATITSTDNDGRTPLSWAAASGHWTVARVLLEKGAEFNLRDNDGRTPLSWAAANGDEILARVLLEKCAEFNLRDDESIESKDEDGRTPLSWARSPKIVSILVEKGANINSTDKDGRTPLSHAVEFESKCEESPKLVQTMIEKGSDVNLSDKNGRTPLFWTCQDFNYNFRQIREIERVINILLDNGATITSTDNHGRTLLSWAAVNGHEYTARMLLDKGAEINLRDNEGKTPLGLVLSRLSEEESNKNYHRIRERLPKVEQLLRTRGGIV</sequence>
<evidence type="ECO:0000313" key="8">
    <source>
        <dbReference type="Proteomes" id="UP000018144"/>
    </source>
</evidence>
<dbReference type="PROSITE" id="PS50088">
    <property type="entry name" value="ANK_REPEAT"/>
    <property type="match status" value="14"/>
</dbReference>
<proteinExistence type="predicted"/>
<evidence type="ECO:0000256" key="2">
    <source>
        <dbReference type="ARBA" id="ARBA00023043"/>
    </source>
</evidence>
<dbReference type="eggNOG" id="KOG4177">
    <property type="taxonomic scope" value="Eukaryota"/>
</dbReference>
<feature type="repeat" description="ANK" evidence="3">
    <location>
        <begin position="926"/>
        <end position="961"/>
    </location>
</feature>
<dbReference type="OMA" id="TWARMEL"/>
<feature type="repeat" description="ANK" evidence="3">
    <location>
        <begin position="794"/>
        <end position="829"/>
    </location>
</feature>
<dbReference type="Proteomes" id="UP000018144">
    <property type="component" value="Unassembled WGS sequence"/>
</dbReference>
<dbReference type="PROSITE" id="PS50297">
    <property type="entry name" value="ANK_REP_REGION"/>
    <property type="match status" value="11"/>
</dbReference>
<evidence type="ECO:0000259" key="5">
    <source>
        <dbReference type="Pfam" id="PF22939"/>
    </source>
</evidence>
<dbReference type="Pfam" id="PF24883">
    <property type="entry name" value="NPHP3_N"/>
    <property type="match status" value="1"/>
</dbReference>
<dbReference type="AlphaFoldDB" id="U4L6Q6"/>
<keyword evidence="1" id="KW-0677">Repeat</keyword>
<dbReference type="SMART" id="SM00248">
    <property type="entry name" value="ANK"/>
    <property type="match status" value="18"/>
</dbReference>
<dbReference type="PRINTS" id="PR01415">
    <property type="entry name" value="ANKYRIN"/>
</dbReference>
<dbReference type="Pfam" id="PF22939">
    <property type="entry name" value="WHD_GPIID"/>
    <property type="match status" value="1"/>
</dbReference>
<gene>
    <name evidence="7" type="ORF">PCON_07868</name>
</gene>
<dbReference type="InterPro" id="IPR002110">
    <property type="entry name" value="Ankyrin_rpt"/>
</dbReference>
<evidence type="ECO:0000256" key="3">
    <source>
        <dbReference type="PROSITE-ProRule" id="PRU00023"/>
    </source>
</evidence>
<dbReference type="InterPro" id="IPR027417">
    <property type="entry name" value="P-loop_NTPase"/>
</dbReference>
<feature type="repeat" description="ANK" evidence="3">
    <location>
        <begin position="1183"/>
        <end position="1215"/>
    </location>
</feature>
<dbReference type="PANTHER" id="PTHR24123:SF33">
    <property type="entry name" value="PROTEIN HOS4"/>
    <property type="match status" value="1"/>
</dbReference>
<feature type="repeat" description="ANK" evidence="3">
    <location>
        <begin position="999"/>
        <end position="1031"/>
    </location>
</feature>
<feature type="repeat" description="ANK" evidence="3">
    <location>
        <begin position="962"/>
        <end position="998"/>
    </location>
</feature>
<feature type="region of interest" description="Disordered" evidence="4">
    <location>
        <begin position="921"/>
        <end position="941"/>
    </location>
</feature>
<reference evidence="7 8" key="1">
    <citation type="journal article" date="2013" name="PLoS Genet.">
        <title>The genome and development-dependent transcriptomes of Pyronema confluens: a window into fungal evolution.</title>
        <authorList>
            <person name="Traeger S."/>
            <person name="Altegoer F."/>
            <person name="Freitag M."/>
            <person name="Gabaldon T."/>
            <person name="Kempken F."/>
            <person name="Kumar A."/>
            <person name="Marcet-Houben M."/>
            <person name="Poggeler S."/>
            <person name="Stajich J.E."/>
            <person name="Nowrousian M."/>
        </authorList>
    </citation>
    <scope>NUCLEOTIDE SEQUENCE [LARGE SCALE GENOMIC DNA]</scope>
    <source>
        <strain evidence="8">CBS 100304</strain>
        <tissue evidence="7">Vegetative mycelium</tissue>
    </source>
</reference>
<dbReference type="PANTHER" id="PTHR24123">
    <property type="entry name" value="ANKYRIN REPEAT-CONTAINING"/>
    <property type="match status" value="1"/>
</dbReference>
<dbReference type="OrthoDB" id="195446at2759"/>
<dbReference type="InterPro" id="IPR051165">
    <property type="entry name" value="Multifunctional_ANK_Repeat"/>
</dbReference>
<protein>
    <submittedName>
        <fullName evidence="7">Similar to Ankyrin repeat domain-containing protein 50 acc. no. Q9ULJ7</fullName>
    </submittedName>
</protein>
<name>U4L6Q6_PYROM</name>
<feature type="repeat" description="ANK" evidence="3">
    <location>
        <begin position="725"/>
        <end position="757"/>
    </location>
</feature>
<dbReference type="SUPFAM" id="SSF48403">
    <property type="entry name" value="Ankyrin repeat"/>
    <property type="match status" value="2"/>
</dbReference>
<evidence type="ECO:0000256" key="1">
    <source>
        <dbReference type="ARBA" id="ARBA00022737"/>
    </source>
</evidence>
<dbReference type="Gene3D" id="3.40.50.300">
    <property type="entry name" value="P-loop containing nucleotide triphosphate hydrolases"/>
    <property type="match status" value="1"/>
</dbReference>
<dbReference type="Pfam" id="PF12796">
    <property type="entry name" value="Ank_2"/>
    <property type="match status" value="4"/>
</dbReference>
<feature type="repeat" description="ANK" evidence="3">
    <location>
        <begin position="760"/>
        <end position="792"/>
    </location>
</feature>
<dbReference type="Pfam" id="PF13637">
    <property type="entry name" value="Ank_4"/>
    <property type="match status" value="1"/>
</dbReference>
<feature type="repeat" description="ANK" evidence="3">
    <location>
        <begin position="1032"/>
        <end position="1064"/>
    </location>
</feature>
<feature type="repeat" description="ANK" evidence="3">
    <location>
        <begin position="692"/>
        <end position="724"/>
    </location>
</feature>
<feature type="repeat" description="ANK" evidence="3">
    <location>
        <begin position="863"/>
        <end position="895"/>
    </location>
</feature>
<dbReference type="InterPro" id="IPR056884">
    <property type="entry name" value="NPHP3-like_N"/>
</dbReference>
<accession>U4L6Q6</accession>
<dbReference type="SUPFAM" id="SSF52540">
    <property type="entry name" value="P-loop containing nucleoside triphosphate hydrolases"/>
    <property type="match status" value="1"/>
</dbReference>
<keyword evidence="2 3" id="KW-0040">ANK repeat</keyword>
<feature type="domain" description="GPI inositol-deacylase winged helix" evidence="5">
    <location>
        <begin position="374"/>
        <end position="450"/>
    </location>
</feature>
<dbReference type="EMBL" id="HF935408">
    <property type="protein sequence ID" value="CCX08275.1"/>
    <property type="molecule type" value="Genomic_DNA"/>
</dbReference>
<evidence type="ECO:0000259" key="6">
    <source>
        <dbReference type="Pfam" id="PF24883"/>
    </source>
</evidence>
<feature type="repeat" description="ANK" evidence="3">
    <location>
        <begin position="659"/>
        <end position="691"/>
    </location>
</feature>
<feature type="repeat" description="ANK" evidence="3">
    <location>
        <begin position="1103"/>
        <end position="1140"/>
    </location>
</feature>
<dbReference type="STRING" id="1076935.U4L6Q6"/>
<dbReference type="Pfam" id="PF00023">
    <property type="entry name" value="Ank"/>
    <property type="match status" value="3"/>
</dbReference>